<dbReference type="PANTHER" id="PTHR28069:SF2">
    <property type="entry name" value="GH20023P"/>
    <property type="match status" value="1"/>
</dbReference>
<dbReference type="AlphaFoldDB" id="A0A2H3BMS0"/>
<evidence type="ECO:0000256" key="4">
    <source>
        <dbReference type="PROSITE-ProRule" id="PRU00134"/>
    </source>
</evidence>
<organism evidence="6 7">
    <name type="scientific">Armillaria solidipes</name>
    <dbReference type="NCBI Taxonomy" id="1076256"/>
    <lineage>
        <taxon>Eukaryota</taxon>
        <taxon>Fungi</taxon>
        <taxon>Dikarya</taxon>
        <taxon>Basidiomycota</taxon>
        <taxon>Agaricomycotina</taxon>
        <taxon>Agaricomycetes</taxon>
        <taxon>Agaricomycetidae</taxon>
        <taxon>Agaricales</taxon>
        <taxon>Marasmiineae</taxon>
        <taxon>Physalacriaceae</taxon>
        <taxon>Armillaria</taxon>
    </lineage>
</organism>
<dbReference type="InterPro" id="IPR046824">
    <property type="entry name" value="Mss51-like_C"/>
</dbReference>
<sequence length="464" mass="52288">MMNRVPPLTANYSQACYACFKTESPNTKISRCTRCKRVSYCGTDCQKKDWSQHKAICKALDVVEKSALAVSTLTFSLADVPSTDIDFLNMLGDQLVQNEISQIMVPFRKERRPLNTAEQNLLAFQPRCMACARTDRLLRMKPSPLRSSSLSSCPECKMAFYCCDEHWEAIHHIHQEQASEQGPTQCQINQQVRSDILFADFMSGMSVPFAWAPERVKDAWHTLEGATWESEYQEEVQRAFGADLPASVVVRAASNQLSMPMTILWALEHLNEGDAWTIKETLTIHIIGAYEAEVLAGQVFEEILHRLPRVKTLKLVLCGPQLPHLMKPWSSEVMTMDTCSDCKNKSRARLHEHSRELYHELGARSTFENPDLAVAFNSGLSEESAGTWPDTIKFLVKRKISSIFTAYNRHEAEADAKILTRCGAQLVSTLGPRKNPWGSLLAKPEPCKVYGFYSVNGWVAGAFR</sequence>
<evidence type="ECO:0000313" key="6">
    <source>
        <dbReference type="EMBL" id="PBK68272.1"/>
    </source>
</evidence>
<feature type="domain" description="MYND-type" evidence="5">
    <location>
        <begin position="16"/>
        <end position="57"/>
    </location>
</feature>
<evidence type="ECO:0000259" key="5">
    <source>
        <dbReference type="PROSITE" id="PS50865"/>
    </source>
</evidence>
<dbReference type="Pfam" id="PF01753">
    <property type="entry name" value="zf-MYND"/>
    <property type="match status" value="1"/>
</dbReference>
<dbReference type="Pfam" id="PF20179">
    <property type="entry name" value="MSS51_C"/>
    <property type="match status" value="1"/>
</dbReference>
<evidence type="ECO:0000256" key="2">
    <source>
        <dbReference type="ARBA" id="ARBA00022771"/>
    </source>
</evidence>
<dbReference type="SUPFAM" id="SSF144232">
    <property type="entry name" value="HIT/MYND zinc finger-like"/>
    <property type="match status" value="1"/>
</dbReference>
<proteinExistence type="predicted"/>
<dbReference type="PANTHER" id="PTHR28069">
    <property type="entry name" value="GH20023P"/>
    <property type="match status" value="1"/>
</dbReference>
<keyword evidence="1" id="KW-0479">Metal-binding</keyword>
<dbReference type="GO" id="GO:0008270">
    <property type="term" value="F:zinc ion binding"/>
    <property type="evidence" value="ECO:0007669"/>
    <property type="project" value="UniProtKB-KW"/>
</dbReference>
<keyword evidence="3" id="KW-0862">Zinc</keyword>
<dbReference type="PROSITE" id="PS01360">
    <property type="entry name" value="ZF_MYND_1"/>
    <property type="match status" value="1"/>
</dbReference>
<evidence type="ECO:0000256" key="1">
    <source>
        <dbReference type="ARBA" id="ARBA00022723"/>
    </source>
</evidence>
<dbReference type="PROSITE" id="PS50865">
    <property type="entry name" value="ZF_MYND_2"/>
    <property type="match status" value="1"/>
</dbReference>
<evidence type="ECO:0000256" key="3">
    <source>
        <dbReference type="ARBA" id="ARBA00022833"/>
    </source>
</evidence>
<gene>
    <name evidence="6" type="ORF">ARMSODRAFT_887968</name>
</gene>
<name>A0A2H3BMS0_9AGAR</name>
<dbReference type="STRING" id="1076256.A0A2H3BMS0"/>
<protein>
    <recommendedName>
        <fullName evidence="5">MYND-type domain-containing protein</fullName>
    </recommendedName>
</protein>
<accession>A0A2H3BMS0</accession>
<dbReference type="Proteomes" id="UP000218334">
    <property type="component" value="Unassembled WGS sequence"/>
</dbReference>
<keyword evidence="7" id="KW-1185">Reference proteome</keyword>
<evidence type="ECO:0000313" key="7">
    <source>
        <dbReference type="Proteomes" id="UP000218334"/>
    </source>
</evidence>
<dbReference type="InterPro" id="IPR002893">
    <property type="entry name" value="Znf_MYND"/>
</dbReference>
<dbReference type="Gene3D" id="6.10.140.2220">
    <property type="match status" value="1"/>
</dbReference>
<keyword evidence="2 4" id="KW-0863">Zinc-finger</keyword>
<reference evidence="7" key="1">
    <citation type="journal article" date="2017" name="Nat. Ecol. Evol.">
        <title>Genome expansion and lineage-specific genetic innovations in the forest pathogenic fungi Armillaria.</title>
        <authorList>
            <person name="Sipos G."/>
            <person name="Prasanna A.N."/>
            <person name="Walter M.C."/>
            <person name="O'Connor E."/>
            <person name="Balint B."/>
            <person name="Krizsan K."/>
            <person name="Kiss B."/>
            <person name="Hess J."/>
            <person name="Varga T."/>
            <person name="Slot J."/>
            <person name="Riley R."/>
            <person name="Boka B."/>
            <person name="Rigling D."/>
            <person name="Barry K."/>
            <person name="Lee J."/>
            <person name="Mihaltcheva S."/>
            <person name="LaButti K."/>
            <person name="Lipzen A."/>
            <person name="Waldron R."/>
            <person name="Moloney N.M."/>
            <person name="Sperisen C."/>
            <person name="Kredics L."/>
            <person name="Vagvoelgyi C."/>
            <person name="Patrignani A."/>
            <person name="Fitzpatrick D."/>
            <person name="Nagy I."/>
            <person name="Doyle S."/>
            <person name="Anderson J.B."/>
            <person name="Grigoriev I.V."/>
            <person name="Gueldener U."/>
            <person name="Muensterkoetter M."/>
            <person name="Nagy L.G."/>
        </authorList>
    </citation>
    <scope>NUCLEOTIDE SEQUENCE [LARGE SCALE GENOMIC DNA]</scope>
    <source>
        <strain evidence="7">28-4</strain>
    </source>
</reference>
<dbReference type="EMBL" id="KZ293433">
    <property type="protein sequence ID" value="PBK68272.1"/>
    <property type="molecule type" value="Genomic_DNA"/>
</dbReference>